<sequence length="29" mass="3327">MATAPPARGVTPELQVSSYYCFCEYVRRM</sequence>
<proteinExistence type="predicted"/>
<reference evidence="1 2" key="1">
    <citation type="submission" date="2019-01" db="EMBL/GenBank/DDBJ databases">
        <authorList>
            <person name="Sayadi A."/>
        </authorList>
    </citation>
    <scope>NUCLEOTIDE SEQUENCE [LARGE SCALE GENOMIC DNA]</scope>
</reference>
<dbReference type="AlphaFoldDB" id="A0A653CK00"/>
<dbReference type="EMBL" id="CAACVG010008029">
    <property type="protein sequence ID" value="VEN48119.1"/>
    <property type="molecule type" value="Genomic_DNA"/>
</dbReference>
<name>A0A653CK00_CALMS</name>
<accession>A0A653CK00</accession>
<evidence type="ECO:0000313" key="1">
    <source>
        <dbReference type="EMBL" id="VEN48119.1"/>
    </source>
</evidence>
<organism evidence="1 2">
    <name type="scientific">Callosobruchus maculatus</name>
    <name type="common">Southern cowpea weevil</name>
    <name type="synonym">Pulse bruchid</name>
    <dbReference type="NCBI Taxonomy" id="64391"/>
    <lineage>
        <taxon>Eukaryota</taxon>
        <taxon>Metazoa</taxon>
        <taxon>Ecdysozoa</taxon>
        <taxon>Arthropoda</taxon>
        <taxon>Hexapoda</taxon>
        <taxon>Insecta</taxon>
        <taxon>Pterygota</taxon>
        <taxon>Neoptera</taxon>
        <taxon>Endopterygota</taxon>
        <taxon>Coleoptera</taxon>
        <taxon>Polyphaga</taxon>
        <taxon>Cucujiformia</taxon>
        <taxon>Chrysomeloidea</taxon>
        <taxon>Chrysomelidae</taxon>
        <taxon>Bruchinae</taxon>
        <taxon>Bruchini</taxon>
        <taxon>Callosobruchus</taxon>
    </lineage>
</organism>
<evidence type="ECO:0000313" key="2">
    <source>
        <dbReference type="Proteomes" id="UP000410492"/>
    </source>
</evidence>
<keyword evidence="2" id="KW-1185">Reference proteome</keyword>
<dbReference type="Proteomes" id="UP000410492">
    <property type="component" value="Unassembled WGS sequence"/>
</dbReference>
<gene>
    <name evidence="1" type="ORF">CALMAC_LOCUS9691</name>
</gene>
<protein>
    <submittedName>
        <fullName evidence="1">Uncharacterized protein</fullName>
    </submittedName>
</protein>